<protein>
    <recommendedName>
        <fullName evidence="3">Immunity protein 35</fullName>
    </recommendedName>
</protein>
<evidence type="ECO:0008006" key="3">
    <source>
        <dbReference type="Google" id="ProtNLM"/>
    </source>
</evidence>
<gene>
    <name evidence="1" type="ORF">GC106_79790</name>
</gene>
<proteinExistence type="predicted"/>
<comment type="caution">
    <text evidence="1">The sequence shown here is derived from an EMBL/GenBank/DDBJ whole genome shotgun (WGS) entry which is preliminary data.</text>
</comment>
<dbReference type="RefSeq" id="WP_173141848.1">
    <property type="nucleotide sequence ID" value="NZ_CBCSGW010000071.1"/>
</dbReference>
<reference evidence="1 2" key="1">
    <citation type="submission" date="2020-01" db="EMBL/GenBank/DDBJ databases">
        <title>Kibdelosporangium persica a novel Actinomycetes from a hot desert in Iran.</title>
        <authorList>
            <person name="Safaei N."/>
            <person name="Zaburannyi N."/>
            <person name="Mueller R."/>
            <person name="Wink J."/>
        </authorList>
    </citation>
    <scope>NUCLEOTIDE SEQUENCE [LARGE SCALE GENOMIC DNA]</scope>
    <source>
        <strain evidence="1 2">4NS15</strain>
    </source>
</reference>
<accession>A0ABX2FIZ5</accession>
<keyword evidence="2" id="KW-1185">Reference proteome</keyword>
<organism evidence="1 2">
    <name type="scientific">Kibdelosporangium persicum</name>
    <dbReference type="NCBI Taxonomy" id="2698649"/>
    <lineage>
        <taxon>Bacteria</taxon>
        <taxon>Bacillati</taxon>
        <taxon>Actinomycetota</taxon>
        <taxon>Actinomycetes</taxon>
        <taxon>Pseudonocardiales</taxon>
        <taxon>Pseudonocardiaceae</taxon>
        <taxon>Kibdelosporangium</taxon>
    </lineage>
</organism>
<dbReference type="Proteomes" id="UP000763557">
    <property type="component" value="Unassembled WGS sequence"/>
</dbReference>
<evidence type="ECO:0000313" key="2">
    <source>
        <dbReference type="Proteomes" id="UP000763557"/>
    </source>
</evidence>
<sequence length="123" mass="13249">MRIATGQTDETHKVLEIGIPDPGGEPPLCGEEEFAALVAEVVANDAPRLFAVVAEYGERVDAMCVAWGMAFEKGAYAVSVDGRKQFVVSRPDLVLPHFRVRGSVSARLVWPDSAKSSPPPIED</sequence>
<dbReference type="EMBL" id="JAAATY010000043">
    <property type="protein sequence ID" value="NRN70708.1"/>
    <property type="molecule type" value="Genomic_DNA"/>
</dbReference>
<name>A0ABX2FIZ5_9PSEU</name>
<evidence type="ECO:0000313" key="1">
    <source>
        <dbReference type="EMBL" id="NRN70708.1"/>
    </source>
</evidence>